<dbReference type="Gene3D" id="1.10.357.10">
    <property type="entry name" value="Tetracycline Repressor, domain 2"/>
    <property type="match status" value="1"/>
</dbReference>
<feature type="domain" description="HTH tetR-type" evidence="6">
    <location>
        <begin position="32"/>
        <end position="92"/>
    </location>
</feature>
<dbReference type="Pfam" id="PF02909">
    <property type="entry name" value="TetR_C_1"/>
    <property type="match status" value="1"/>
</dbReference>
<dbReference type="PROSITE" id="PS50977">
    <property type="entry name" value="HTH_TETR_2"/>
    <property type="match status" value="1"/>
</dbReference>
<feature type="region of interest" description="Disordered" evidence="5">
    <location>
        <begin position="1"/>
        <end position="29"/>
    </location>
</feature>
<evidence type="ECO:0000256" key="5">
    <source>
        <dbReference type="SAM" id="MobiDB-lite"/>
    </source>
</evidence>
<evidence type="ECO:0000259" key="6">
    <source>
        <dbReference type="PROSITE" id="PS50977"/>
    </source>
</evidence>
<accession>A0ABP8DAN2</accession>
<dbReference type="EMBL" id="BAABAT010000011">
    <property type="protein sequence ID" value="GAA4251316.1"/>
    <property type="molecule type" value="Genomic_DNA"/>
</dbReference>
<gene>
    <name evidence="7" type="ORF">GCM10022255_043450</name>
</gene>
<evidence type="ECO:0000256" key="3">
    <source>
        <dbReference type="ARBA" id="ARBA00023163"/>
    </source>
</evidence>
<dbReference type="InterPro" id="IPR036271">
    <property type="entry name" value="Tet_transcr_reg_TetR-rel_C_sf"/>
</dbReference>
<evidence type="ECO:0000256" key="4">
    <source>
        <dbReference type="PROSITE-ProRule" id="PRU00335"/>
    </source>
</evidence>
<dbReference type="InterPro" id="IPR001647">
    <property type="entry name" value="HTH_TetR"/>
</dbReference>
<proteinExistence type="predicted"/>
<feature type="DNA-binding region" description="H-T-H motif" evidence="4">
    <location>
        <begin position="55"/>
        <end position="74"/>
    </location>
</feature>
<dbReference type="InterPro" id="IPR004111">
    <property type="entry name" value="Repressor_TetR_C"/>
</dbReference>
<keyword evidence="2 4" id="KW-0238">DNA-binding</keyword>
<reference evidence="8" key="1">
    <citation type="journal article" date="2019" name="Int. J. Syst. Evol. Microbiol.">
        <title>The Global Catalogue of Microorganisms (GCM) 10K type strain sequencing project: providing services to taxonomists for standard genome sequencing and annotation.</title>
        <authorList>
            <consortium name="The Broad Institute Genomics Platform"/>
            <consortium name="The Broad Institute Genome Sequencing Center for Infectious Disease"/>
            <person name="Wu L."/>
            <person name="Ma J."/>
        </authorList>
    </citation>
    <scope>NUCLEOTIDE SEQUENCE [LARGE SCALE GENOMIC DNA]</scope>
    <source>
        <strain evidence="8">JCM 17441</strain>
    </source>
</reference>
<dbReference type="PANTHER" id="PTHR30055:SF151">
    <property type="entry name" value="TRANSCRIPTIONAL REGULATORY PROTEIN"/>
    <property type="match status" value="1"/>
</dbReference>
<feature type="compositionally biased region" description="Polar residues" evidence="5">
    <location>
        <begin position="1"/>
        <end position="11"/>
    </location>
</feature>
<dbReference type="InterPro" id="IPR009057">
    <property type="entry name" value="Homeodomain-like_sf"/>
</dbReference>
<sequence length="252" mass="26796">MSAGVRQTTGVPTDAPRSPIWARPEPSSRAPRFSRERIAAAALEIADAEGIEAVSMRNVAARLGAGTMTLYNYVETKDELFALMDDALMAEAVVPDGELPADWREATATIARRTWAVLARHPWAITLRQGPALGPNAMYHFEQSLAALSDTGLGLAARFDVLATVDAYVFGSALKAAEMRGSAETHRADVEAIIAYGMQQLATGRFPHTSALLGGRDPRDADVGGPPTDPAGIEAQFERGLQAVLDGVAGWI</sequence>
<evidence type="ECO:0000313" key="7">
    <source>
        <dbReference type="EMBL" id="GAA4251316.1"/>
    </source>
</evidence>
<dbReference type="Proteomes" id="UP001500620">
    <property type="component" value="Unassembled WGS sequence"/>
</dbReference>
<protein>
    <submittedName>
        <fullName evidence="7">TetR/AcrR family transcriptional regulator C-terminal domain-containing protein</fullName>
    </submittedName>
</protein>
<evidence type="ECO:0000256" key="2">
    <source>
        <dbReference type="ARBA" id="ARBA00023125"/>
    </source>
</evidence>
<dbReference type="PANTHER" id="PTHR30055">
    <property type="entry name" value="HTH-TYPE TRANSCRIPTIONAL REGULATOR RUTR"/>
    <property type="match status" value="1"/>
</dbReference>
<name>A0ABP8DAN2_9ACTN</name>
<evidence type="ECO:0000313" key="8">
    <source>
        <dbReference type="Proteomes" id="UP001500620"/>
    </source>
</evidence>
<organism evidence="7 8">
    <name type="scientific">Dactylosporangium darangshiense</name>
    <dbReference type="NCBI Taxonomy" id="579108"/>
    <lineage>
        <taxon>Bacteria</taxon>
        <taxon>Bacillati</taxon>
        <taxon>Actinomycetota</taxon>
        <taxon>Actinomycetes</taxon>
        <taxon>Micromonosporales</taxon>
        <taxon>Micromonosporaceae</taxon>
        <taxon>Dactylosporangium</taxon>
    </lineage>
</organism>
<evidence type="ECO:0000256" key="1">
    <source>
        <dbReference type="ARBA" id="ARBA00023015"/>
    </source>
</evidence>
<dbReference type="SUPFAM" id="SSF46689">
    <property type="entry name" value="Homeodomain-like"/>
    <property type="match status" value="1"/>
</dbReference>
<dbReference type="InterPro" id="IPR050109">
    <property type="entry name" value="HTH-type_TetR-like_transc_reg"/>
</dbReference>
<keyword evidence="1" id="KW-0805">Transcription regulation</keyword>
<keyword evidence="8" id="KW-1185">Reference proteome</keyword>
<comment type="caution">
    <text evidence="7">The sequence shown here is derived from an EMBL/GenBank/DDBJ whole genome shotgun (WGS) entry which is preliminary data.</text>
</comment>
<dbReference type="Gene3D" id="1.10.10.60">
    <property type="entry name" value="Homeodomain-like"/>
    <property type="match status" value="1"/>
</dbReference>
<dbReference type="SUPFAM" id="SSF48498">
    <property type="entry name" value="Tetracyclin repressor-like, C-terminal domain"/>
    <property type="match status" value="1"/>
</dbReference>
<keyword evidence="3" id="KW-0804">Transcription</keyword>
<dbReference type="Pfam" id="PF00440">
    <property type="entry name" value="TetR_N"/>
    <property type="match status" value="1"/>
</dbReference>